<name>A0A398B4Y1_9BACI</name>
<dbReference type="Proteomes" id="UP000265816">
    <property type="component" value="Unassembled WGS sequence"/>
</dbReference>
<keyword evidence="2" id="KW-1185">Reference proteome</keyword>
<gene>
    <name evidence="1" type="ORF">D1970_17765</name>
</gene>
<dbReference type="OrthoDB" id="9797709at2"/>
<dbReference type="EMBL" id="QWVT01000031">
    <property type="protein sequence ID" value="RID82836.1"/>
    <property type="molecule type" value="Genomic_DNA"/>
</dbReference>
<evidence type="ECO:0008006" key="3">
    <source>
        <dbReference type="Google" id="ProtNLM"/>
    </source>
</evidence>
<evidence type="ECO:0000313" key="1">
    <source>
        <dbReference type="EMBL" id="RID82836.1"/>
    </source>
</evidence>
<proteinExistence type="predicted"/>
<dbReference type="AlphaFoldDB" id="A0A398B4Y1"/>
<protein>
    <recommendedName>
        <fullName evidence="3">Beta-lactamase-related domain-containing protein</fullName>
    </recommendedName>
</protein>
<sequence length="75" mass="8012">MISLQGCKEWAGLGVFLDGTGQELEISSLGWGLGIQCMMVAYPYLETGAVIMTNADLGVHQLKGMIGEVYKSLTS</sequence>
<evidence type="ECO:0000313" key="2">
    <source>
        <dbReference type="Proteomes" id="UP000265816"/>
    </source>
</evidence>
<accession>A0A398B4Y1</accession>
<reference evidence="1 2" key="1">
    <citation type="submission" date="2018-08" db="EMBL/GenBank/DDBJ databases">
        <title>Bacillus jemisoniae sp. nov., Bacillus chryseoplanitiae sp. nov., Bacillus resnikiae sp. nov., and Bacillus frankliniae sp. nov., isolated from Viking spacecraft and associated surfaces.</title>
        <authorList>
            <person name="Seuylemezian A."/>
            <person name="Vaishampayan P."/>
        </authorList>
    </citation>
    <scope>NUCLEOTIDE SEQUENCE [LARGE SCALE GENOMIC DNA]</scope>
    <source>
        <strain evidence="1 2">JJ-247</strain>
    </source>
</reference>
<organism evidence="1 2">
    <name type="scientific">Mesobacillus zeae</name>
    <dbReference type="NCBI Taxonomy" id="1917180"/>
    <lineage>
        <taxon>Bacteria</taxon>
        <taxon>Bacillati</taxon>
        <taxon>Bacillota</taxon>
        <taxon>Bacilli</taxon>
        <taxon>Bacillales</taxon>
        <taxon>Bacillaceae</taxon>
        <taxon>Mesobacillus</taxon>
    </lineage>
</organism>
<comment type="caution">
    <text evidence="1">The sequence shown here is derived from an EMBL/GenBank/DDBJ whole genome shotgun (WGS) entry which is preliminary data.</text>
</comment>